<dbReference type="KEGG" id="tmk:QGN29_14330"/>
<dbReference type="AlphaFoldDB" id="A0AA52EH73"/>
<accession>A0AA52EH73</accession>
<protein>
    <submittedName>
        <fullName evidence="1">Uncharacterized protein</fullName>
    </submittedName>
</protein>
<reference evidence="1" key="1">
    <citation type="submission" date="2023-04" db="EMBL/GenBank/DDBJ databases">
        <title>Complete genome sequence of Temperatibacter marinus.</title>
        <authorList>
            <person name="Rong J.-C."/>
            <person name="Yi M.-L."/>
            <person name="Zhao Q."/>
        </authorList>
    </citation>
    <scope>NUCLEOTIDE SEQUENCE</scope>
    <source>
        <strain evidence="1">NBRC 110045</strain>
    </source>
</reference>
<sequence>MSFHYTGQLCPKSIFHLLSSGICLQYRLMSDDELNLFVKKMVCLMINEGKDSPEYSPSTDFIIALHAVANSYGVDTLDHIEDQIRRFIFTPMSGESFNGFDVKNLQFSAAFIKCTNNAFAQIQPTKDFVEKSLSVIFDFTESQKHTFMSKWNA</sequence>
<organism evidence="1 2">
    <name type="scientific">Temperatibacter marinus</name>
    <dbReference type="NCBI Taxonomy" id="1456591"/>
    <lineage>
        <taxon>Bacteria</taxon>
        <taxon>Pseudomonadati</taxon>
        <taxon>Pseudomonadota</taxon>
        <taxon>Alphaproteobacteria</taxon>
        <taxon>Kordiimonadales</taxon>
        <taxon>Temperatibacteraceae</taxon>
        <taxon>Temperatibacter</taxon>
    </lineage>
</organism>
<proteinExistence type="predicted"/>
<dbReference type="EMBL" id="CP123872">
    <property type="protein sequence ID" value="WND02725.1"/>
    <property type="molecule type" value="Genomic_DNA"/>
</dbReference>
<evidence type="ECO:0000313" key="2">
    <source>
        <dbReference type="Proteomes" id="UP001268683"/>
    </source>
</evidence>
<dbReference type="RefSeq" id="WP_310798563.1">
    <property type="nucleotide sequence ID" value="NZ_CP123872.1"/>
</dbReference>
<evidence type="ECO:0000313" key="1">
    <source>
        <dbReference type="EMBL" id="WND02725.1"/>
    </source>
</evidence>
<gene>
    <name evidence="1" type="ORF">QGN29_14330</name>
</gene>
<name>A0AA52EH73_9PROT</name>
<keyword evidence="2" id="KW-1185">Reference proteome</keyword>
<dbReference type="Proteomes" id="UP001268683">
    <property type="component" value="Chromosome"/>
</dbReference>